<protein>
    <submittedName>
        <fullName evidence="7">UDP-2,3-diacylglucosamine hydrolase</fullName>
    </submittedName>
</protein>
<dbReference type="PANTHER" id="PTHR34990">
    <property type="entry name" value="UDP-2,3-DIACYLGLUCOSAMINE HYDROLASE-RELATED"/>
    <property type="match status" value="1"/>
</dbReference>
<keyword evidence="7" id="KW-0378">Hydrolase</keyword>
<evidence type="ECO:0000313" key="8">
    <source>
        <dbReference type="Proteomes" id="UP001319874"/>
    </source>
</evidence>
<evidence type="ECO:0000256" key="1">
    <source>
        <dbReference type="ARBA" id="ARBA00022475"/>
    </source>
</evidence>
<evidence type="ECO:0000313" key="7">
    <source>
        <dbReference type="EMBL" id="BCZ84047.1"/>
    </source>
</evidence>
<sequence>MPKVPPGRDVRNLLAPATRHLIMEKTAVQPIHHVDRLYVISDLHLGGPPGFQIFGSRNELAGLIRLLADQDPDDEVALVINGDFVDFLAEEDATYFDPHGAIQKLERIAKDDTFRAVFEAFPYFLGKERRRLIVNLGNHDLELALPWVRERLVQILTGEQSAAPGAHSRLYLVFDGAGVLCSVGGRSVLCLHGNEVDLWNPANFERIREIARDVQIGRAVEPWIPNAGSKMVIDVMNPVKREYPFVDLLKPEQAAVAPTLAACAPQLVGELDRAKKLASVALTRLWAGVRKPDGMLGANPVEDGAAPSMIDATHAPVAAASRAQQAAIQARELLLMADDRARHGFTATDLVAGAEGLQLDAFGALVKWSRKESTSEVLREALENLDRDRSFDIGERDDTAVQLDAQVSPDIDVVIAGHTHLERAMRRRNGPGCYFNSGTWARLIRIKAEVRADPQQFAQVFAALKRGTMADLDKAQDLVIKSCTVVVVWRDAEDSVKAELRHVKTINGKTELDDDLPASCMEIR</sequence>
<proteinExistence type="predicted"/>
<dbReference type="Pfam" id="PF00149">
    <property type="entry name" value="Metallophos"/>
    <property type="match status" value="1"/>
</dbReference>
<dbReference type="InterPro" id="IPR029052">
    <property type="entry name" value="Metallo-depent_PP-like"/>
</dbReference>
<evidence type="ECO:0000256" key="4">
    <source>
        <dbReference type="ARBA" id="ARBA00023136"/>
    </source>
</evidence>
<name>A0ABM7TYS7_9BURK</name>
<dbReference type="SUPFAM" id="SSF56300">
    <property type="entry name" value="Metallo-dependent phosphatases"/>
    <property type="match status" value="1"/>
</dbReference>
<keyword evidence="1" id="KW-1003">Cell membrane</keyword>
<keyword evidence="8" id="KW-1185">Reference proteome</keyword>
<keyword evidence="3" id="KW-0479">Metal-binding</keyword>
<organism evidence="7 8">
    <name type="scientific">Paraburkholderia terrae</name>
    <dbReference type="NCBI Taxonomy" id="311230"/>
    <lineage>
        <taxon>Bacteria</taxon>
        <taxon>Pseudomonadati</taxon>
        <taxon>Pseudomonadota</taxon>
        <taxon>Betaproteobacteria</taxon>
        <taxon>Burkholderiales</taxon>
        <taxon>Burkholderiaceae</taxon>
        <taxon>Paraburkholderia</taxon>
    </lineage>
</organism>
<evidence type="ECO:0000256" key="3">
    <source>
        <dbReference type="ARBA" id="ARBA00022723"/>
    </source>
</evidence>
<dbReference type="PANTHER" id="PTHR34990:SF2">
    <property type="entry name" value="BLL8164 PROTEIN"/>
    <property type="match status" value="1"/>
</dbReference>
<dbReference type="InterPro" id="IPR004843">
    <property type="entry name" value="Calcineurin-like_PHP"/>
</dbReference>
<evidence type="ECO:0000256" key="5">
    <source>
        <dbReference type="ARBA" id="ARBA00023211"/>
    </source>
</evidence>
<reference evidence="7 8" key="1">
    <citation type="journal article" date="2022" name="Front. Microbiol.">
        <title>Identification and characterization of a novel class of self-sufficient cytochrome P450 hydroxylase involved in cyclohexanecarboxylate degradation in Paraburkholderia terrae strain KU-64.</title>
        <authorList>
            <person name="Yamamoto T."/>
            <person name="Hasegawa Y."/>
            <person name="Iwaki H."/>
        </authorList>
    </citation>
    <scope>NUCLEOTIDE SEQUENCE [LARGE SCALE GENOMIC DNA]</scope>
    <source>
        <strain evidence="7 8">KU-64</strain>
    </source>
</reference>
<dbReference type="RefSeq" id="WP_338048499.1">
    <property type="nucleotide sequence ID" value="NZ_AP024957.1"/>
</dbReference>
<evidence type="ECO:0000256" key="2">
    <source>
        <dbReference type="ARBA" id="ARBA00022519"/>
    </source>
</evidence>
<dbReference type="InterPro" id="IPR043461">
    <property type="entry name" value="LpxH-like"/>
</dbReference>
<keyword evidence="5" id="KW-0464">Manganese</keyword>
<gene>
    <name evidence="7" type="ORF">PTKU64_77220</name>
</gene>
<keyword evidence="4" id="KW-0472">Membrane</keyword>
<accession>A0ABM7TYS7</accession>
<dbReference type="Proteomes" id="UP001319874">
    <property type="component" value="Chromosome 3"/>
</dbReference>
<dbReference type="EMBL" id="AP024957">
    <property type="protein sequence ID" value="BCZ84047.1"/>
    <property type="molecule type" value="Genomic_DNA"/>
</dbReference>
<keyword evidence="2" id="KW-0997">Cell inner membrane</keyword>
<dbReference type="GO" id="GO:0016787">
    <property type="term" value="F:hydrolase activity"/>
    <property type="evidence" value="ECO:0007669"/>
    <property type="project" value="UniProtKB-KW"/>
</dbReference>
<feature type="domain" description="Calcineurin-like phosphoesterase" evidence="6">
    <location>
        <begin position="36"/>
        <end position="217"/>
    </location>
</feature>
<evidence type="ECO:0000259" key="6">
    <source>
        <dbReference type="Pfam" id="PF00149"/>
    </source>
</evidence>